<protein>
    <submittedName>
        <fullName evidence="10">E3 ubiquitin-protein ligase Itchy homolog</fullName>
    </submittedName>
</protein>
<dbReference type="SUPFAM" id="SSF51045">
    <property type="entry name" value="WW domain"/>
    <property type="match status" value="2"/>
</dbReference>
<comment type="subcellular location">
    <subcellularLocation>
        <location evidence="2">Cell junction</location>
        <location evidence="2">Tight junction</location>
    </subcellularLocation>
    <subcellularLocation>
        <location evidence="3">Cytoplasm</location>
    </subcellularLocation>
    <subcellularLocation>
        <location evidence="1">Nucleus</location>
    </subcellularLocation>
</comment>
<feature type="compositionally biased region" description="Low complexity" evidence="7">
    <location>
        <begin position="67"/>
        <end position="83"/>
    </location>
</feature>
<keyword evidence="5" id="KW-0963">Cytoplasm</keyword>
<reference evidence="10" key="1">
    <citation type="submission" date="2025-08" db="UniProtKB">
        <authorList>
            <consortium name="RefSeq"/>
        </authorList>
    </citation>
    <scope>IDENTIFICATION</scope>
</reference>
<organism evidence="9 10">
    <name type="scientific">Galeopterus variegatus</name>
    <name type="common">Malayan flying lemur</name>
    <name type="synonym">Cynocephalus variegatus</name>
    <dbReference type="NCBI Taxonomy" id="482537"/>
    <lineage>
        <taxon>Eukaryota</taxon>
        <taxon>Metazoa</taxon>
        <taxon>Chordata</taxon>
        <taxon>Craniata</taxon>
        <taxon>Vertebrata</taxon>
        <taxon>Euteleostomi</taxon>
        <taxon>Mammalia</taxon>
        <taxon>Eutheria</taxon>
        <taxon>Euarchontoglires</taxon>
        <taxon>Dermoptera</taxon>
        <taxon>Cynocephalidae</taxon>
        <taxon>Galeopterus</taxon>
    </lineage>
</organism>
<dbReference type="SMART" id="SM00456">
    <property type="entry name" value="WW"/>
    <property type="match status" value="2"/>
</dbReference>
<dbReference type="GeneID" id="103583222"/>
<dbReference type="RefSeq" id="XP_008562824.1">
    <property type="nucleotide sequence ID" value="XM_008564602.1"/>
</dbReference>
<gene>
    <name evidence="10" type="primary">LOC103583222</name>
</gene>
<dbReference type="InterPro" id="IPR036020">
    <property type="entry name" value="WW_dom_sf"/>
</dbReference>
<proteinExistence type="predicted"/>
<dbReference type="PROSITE" id="PS01159">
    <property type="entry name" value="WW_DOMAIN_1"/>
    <property type="match status" value="2"/>
</dbReference>
<feature type="domain" description="WW" evidence="8">
    <location>
        <begin position="111"/>
        <end position="144"/>
    </location>
</feature>
<evidence type="ECO:0000256" key="5">
    <source>
        <dbReference type="ARBA" id="ARBA00022490"/>
    </source>
</evidence>
<evidence type="ECO:0000256" key="7">
    <source>
        <dbReference type="SAM" id="MobiDB-lite"/>
    </source>
</evidence>
<keyword evidence="6" id="KW-0539">Nucleus</keyword>
<sequence>MNTNGSDDPEDAGSGENRRVNGSNSPSLSNGGFKPSRPPRPSRPPPPTPRRPASVNGSPSATSESDGSSTGSLPPTNTNTNTSEGAASGLIIPLTISGGSGPRPLNPITQAPLPPGWEQRVDQHGRVYYVDHVEKRTTWDRPEPLPPGWERRVDNMGRIYYVDHFTRTTTWQRPTLESVRNYEQWQLQRSQLQGAMQQFNQRFIYGNQDLFATSQNKEFDPLGPLPPGW</sequence>
<dbReference type="InterPro" id="IPR051583">
    <property type="entry name" value="YAP1"/>
</dbReference>
<dbReference type="PANTHER" id="PTHR17616:SF8">
    <property type="entry name" value="TRANSCRIPTIONAL COACTIVATOR YORKIE"/>
    <property type="match status" value="1"/>
</dbReference>
<dbReference type="Gene3D" id="2.20.70.10">
    <property type="match status" value="2"/>
</dbReference>
<feature type="compositionally biased region" description="Pro residues" evidence="7">
    <location>
        <begin position="36"/>
        <end position="50"/>
    </location>
</feature>
<dbReference type="Proteomes" id="UP000694923">
    <property type="component" value="Unplaced"/>
</dbReference>
<evidence type="ECO:0000256" key="1">
    <source>
        <dbReference type="ARBA" id="ARBA00004123"/>
    </source>
</evidence>
<dbReference type="PROSITE" id="PS50020">
    <property type="entry name" value="WW_DOMAIN_2"/>
    <property type="match status" value="2"/>
</dbReference>
<dbReference type="PANTHER" id="PTHR17616">
    <property type="entry name" value="YES-ASSOCIATED PROTEIN YAP1 FAMILY MEMBER"/>
    <property type="match status" value="1"/>
</dbReference>
<feature type="compositionally biased region" description="Low complexity" evidence="7">
    <location>
        <begin position="21"/>
        <end position="32"/>
    </location>
</feature>
<keyword evidence="4" id="KW-0796">Tight junction</keyword>
<keyword evidence="9" id="KW-1185">Reference proteome</keyword>
<feature type="compositionally biased region" description="Polar residues" evidence="7">
    <location>
        <begin position="55"/>
        <end position="66"/>
    </location>
</feature>
<feature type="non-terminal residue" evidence="10">
    <location>
        <position position="229"/>
    </location>
</feature>
<evidence type="ECO:0000256" key="2">
    <source>
        <dbReference type="ARBA" id="ARBA00004435"/>
    </source>
</evidence>
<feature type="region of interest" description="Disordered" evidence="7">
    <location>
        <begin position="1"/>
        <end position="85"/>
    </location>
</feature>
<evidence type="ECO:0000256" key="6">
    <source>
        <dbReference type="ARBA" id="ARBA00023242"/>
    </source>
</evidence>
<feature type="domain" description="WW" evidence="8">
    <location>
        <begin position="143"/>
        <end position="176"/>
    </location>
</feature>
<keyword evidence="4" id="KW-0965">Cell junction</keyword>
<accession>A0ABM0Q383</accession>
<evidence type="ECO:0000313" key="10">
    <source>
        <dbReference type="RefSeq" id="XP_008562824.1"/>
    </source>
</evidence>
<evidence type="ECO:0000256" key="3">
    <source>
        <dbReference type="ARBA" id="ARBA00004496"/>
    </source>
</evidence>
<name>A0ABM0Q383_GALVR</name>
<dbReference type="Pfam" id="PF00397">
    <property type="entry name" value="WW"/>
    <property type="match status" value="2"/>
</dbReference>
<evidence type="ECO:0000256" key="4">
    <source>
        <dbReference type="ARBA" id="ARBA00022427"/>
    </source>
</evidence>
<evidence type="ECO:0000259" key="8">
    <source>
        <dbReference type="PROSITE" id="PS50020"/>
    </source>
</evidence>
<dbReference type="CDD" id="cd00201">
    <property type="entry name" value="WW"/>
    <property type="match status" value="2"/>
</dbReference>
<evidence type="ECO:0000313" key="9">
    <source>
        <dbReference type="Proteomes" id="UP000694923"/>
    </source>
</evidence>
<dbReference type="InterPro" id="IPR001202">
    <property type="entry name" value="WW_dom"/>
</dbReference>